<sequence length="98" mass="10060">MRRAPKISVFLLAGAALGIVAAMGLTFAFGGTEDASPNTGLEYSQGQVFGFLALICIPVGLAVAGLIALLFDRSSSRHAREVTVSHESVTDNPAGDPA</sequence>
<reference evidence="3 4" key="1">
    <citation type="submission" date="2015-02" db="EMBL/GenBank/DDBJ databases">
        <title>Draft genome sequences of ten Microbacterium spp. with emphasis on heavy metal contaminated environments.</title>
        <authorList>
            <person name="Corretto E."/>
        </authorList>
    </citation>
    <scope>NUCLEOTIDE SEQUENCE [LARGE SCALE GENOMIC DNA]</scope>
    <source>
        <strain evidence="3 4">DSM 12510</strain>
    </source>
</reference>
<dbReference type="STRING" id="92835.RS81_00530"/>
<keyword evidence="4" id="KW-1185">Reference proteome</keyword>
<comment type="caution">
    <text evidence="3">The sequence shown here is derived from an EMBL/GenBank/DDBJ whole genome shotgun (WGS) entry which is preliminary data.</text>
</comment>
<name>A0A0M2HCG0_9MICO</name>
<evidence type="ECO:0008006" key="5">
    <source>
        <dbReference type="Google" id="ProtNLM"/>
    </source>
</evidence>
<feature type="region of interest" description="Disordered" evidence="1">
    <location>
        <begin position="76"/>
        <end position="98"/>
    </location>
</feature>
<feature type="transmembrane region" description="Helical" evidence="2">
    <location>
        <begin position="49"/>
        <end position="71"/>
    </location>
</feature>
<keyword evidence="2" id="KW-0812">Transmembrane</keyword>
<keyword evidence="2" id="KW-0472">Membrane</keyword>
<evidence type="ECO:0000313" key="3">
    <source>
        <dbReference type="EMBL" id="KJL44200.1"/>
    </source>
</evidence>
<gene>
    <name evidence="3" type="ORF">RS81_00530</name>
</gene>
<dbReference type="AlphaFoldDB" id="A0A0M2HCG0"/>
<evidence type="ECO:0000313" key="4">
    <source>
        <dbReference type="Proteomes" id="UP000033956"/>
    </source>
</evidence>
<feature type="transmembrane region" description="Helical" evidence="2">
    <location>
        <begin position="7"/>
        <end position="29"/>
    </location>
</feature>
<evidence type="ECO:0000256" key="2">
    <source>
        <dbReference type="SAM" id="Phobius"/>
    </source>
</evidence>
<dbReference type="EMBL" id="JYIZ01000032">
    <property type="protein sequence ID" value="KJL44200.1"/>
    <property type="molecule type" value="Genomic_DNA"/>
</dbReference>
<organism evidence="3 4">
    <name type="scientific">Microbacterium terrae</name>
    <dbReference type="NCBI Taxonomy" id="69369"/>
    <lineage>
        <taxon>Bacteria</taxon>
        <taxon>Bacillati</taxon>
        <taxon>Actinomycetota</taxon>
        <taxon>Actinomycetes</taxon>
        <taxon>Micrococcales</taxon>
        <taxon>Microbacteriaceae</taxon>
        <taxon>Microbacterium</taxon>
    </lineage>
</organism>
<evidence type="ECO:0000256" key="1">
    <source>
        <dbReference type="SAM" id="MobiDB-lite"/>
    </source>
</evidence>
<protein>
    <recommendedName>
        <fullName evidence="5">Potassium transporter Trk</fullName>
    </recommendedName>
</protein>
<dbReference type="Proteomes" id="UP000033956">
    <property type="component" value="Unassembled WGS sequence"/>
</dbReference>
<keyword evidence="2" id="KW-1133">Transmembrane helix</keyword>
<dbReference type="PATRIC" id="fig|92835.4.peg.546"/>
<accession>A0A0M2HCG0</accession>
<proteinExistence type="predicted"/>